<organism evidence="1 2">
    <name type="scientific">Dyella flava</name>
    <dbReference type="NCBI Taxonomy" id="1920170"/>
    <lineage>
        <taxon>Bacteria</taxon>
        <taxon>Pseudomonadati</taxon>
        <taxon>Pseudomonadota</taxon>
        <taxon>Gammaproteobacteria</taxon>
        <taxon>Lysobacterales</taxon>
        <taxon>Rhodanobacteraceae</taxon>
        <taxon>Dyella</taxon>
    </lineage>
</organism>
<reference evidence="1" key="1">
    <citation type="submission" date="2020-10" db="EMBL/GenBank/DDBJ databases">
        <title>Phylogeny of dyella-like bacteria.</title>
        <authorList>
            <person name="Fu J."/>
        </authorList>
    </citation>
    <scope>NUCLEOTIDE SEQUENCE</scope>
    <source>
        <strain evidence="1">DHOC52</strain>
    </source>
</reference>
<name>A0ABS2K5P2_9GAMM</name>
<evidence type="ECO:0008006" key="3">
    <source>
        <dbReference type="Google" id="ProtNLM"/>
    </source>
</evidence>
<dbReference type="EMBL" id="JADIKE010000037">
    <property type="protein sequence ID" value="MBM7126517.1"/>
    <property type="molecule type" value="Genomic_DNA"/>
</dbReference>
<dbReference type="Proteomes" id="UP001430149">
    <property type="component" value="Unassembled WGS sequence"/>
</dbReference>
<comment type="caution">
    <text evidence="1">The sequence shown here is derived from an EMBL/GenBank/DDBJ whole genome shotgun (WGS) entry which is preliminary data.</text>
</comment>
<evidence type="ECO:0000313" key="1">
    <source>
        <dbReference type="EMBL" id="MBM7126517.1"/>
    </source>
</evidence>
<proteinExistence type="predicted"/>
<keyword evidence="2" id="KW-1185">Reference proteome</keyword>
<dbReference type="RefSeq" id="WP_204683064.1">
    <property type="nucleotide sequence ID" value="NZ_BSNR01000004.1"/>
</dbReference>
<dbReference type="InterPro" id="IPR058099">
    <property type="entry name" value="T3SS_XAC0095_dom"/>
</dbReference>
<accession>A0ABS2K5P2</accession>
<dbReference type="NCBIfam" id="NF047335">
    <property type="entry name" value="T3SS_XAC0095"/>
    <property type="match status" value="1"/>
</dbReference>
<protein>
    <recommendedName>
        <fullName evidence="3">DUF3077 domain-containing protein</fullName>
    </recommendedName>
</protein>
<evidence type="ECO:0000313" key="2">
    <source>
        <dbReference type="Proteomes" id="UP001430149"/>
    </source>
</evidence>
<sequence>MPTKNHTPPYTSEPHYRLPESAVAELGRIRDELDMLAELILCACSCDESMHMTSLAFSQYFLQMSQGIAEAVDACGASADHMNPVSHSRH</sequence>
<gene>
    <name evidence="1" type="ORF">ISP19_14135</name>
</gene>